<protein>
    <recommendedName>
        <fullName evidence="3">histidine kinase</fullName>
        <ecNumber evidence="3">2.7.13.3</ecNumber>
    </recommendedName>
</protein>
<dbReference type="PANTHER" id="PTHR45528:SF1">
    <property type="entry name" value="SENSOR HISTIDINE KINASE CPXA"/>
    <property type="match status" value="1"/>
</dbReference>
<dbReference type="PROSITE" id="PS50885">
    <property type="entry name" value="HAMP"/>
    <property type="match status" value="1"/>
</dbReference>
<dbReference type="GO" id="GO:0005524">
    <property type="term" value="F:ATP binding"/>
    <property type="evidence" value="ECO:0007669"/>
    <property type="project" value="UniProtKB-KW"/>
</dbReference>
<dbReference type="CDD" id="cd00082">
    <property type="entry name" value="HisKA"/>
    <property type="match status" value="1"/>
</dbReference>
<reference evidence="18" key="1">
    <citation type="journal article" date="2017" name="Appl. Environ. Microbiol.">
        <title>Genomic analysis of Calderihabitans maritimus KKC1, a thermophilic hydrogenogenic carboxydotrophic bacterium isolated from marine sediment.</title>
        <authorList>
            <person name="Omae K."/>
            <person name="Yoneda Y."/>
            <person name="Fukuyama Y."/>
            <person name="Yoshida T."/>
            <person name="Sako Y."/>
        </authorList>
    </citation>
    <scope>NUCLEOTIDE SEQUENCE [LARGE SCALE GENOMIC DNA]</scope>
    <source>
        <strain evidence="18">KKC1</strain>
    </source>
</reference>
<feature type="transmembrane region" description="Helical" evidence="14">
    <location>
        <begin position="170"/>
        <end position="190"/>
    </location>
</feature>
<keyword evidence="6" id="KW-0808">Transferase</keyword>
<dbReference type="GO" id="GO:0005886">
    <property type="term" value="C:plasma membrane"/>
    <property type="evidence" value="ECO:0007669"/>
    <property type="project" value="UniProtKB-SubCell"/>
</dbReference>
<dbReference type="InterPro" id="IPR003661">
    <property type="entry name" value="HisK_dim/P_dom"/>
</dbReference>
<evidence type="ECO:0000313" key="17">
    <source>
        <dbReference type="EMBL" id="GAW91940.1"/>
    </source>
</evidence>
<evidence type="ECO:0000256" key="8">
    <source>
        <dbReference type="ARBA" id="ARBA00022741"/>
    </source>
</evidence>
<name>A0A1Z5HRP6_9FIRM</name>
<keyword evidence="7 14" id="KW-0812">Transmembrane</keyword>
<evidence type="ECO:0000256" key="7">
    <source>
        <dbReference type="ARBA" id="ARBA00022692"/>
    </source>
</evidence>
<dbReference type="CDD" id="cd06225">
    <property type="entry name" value="HAMP"/>
    <property type="match status" value="1"/>
</dbReference>
<keyword evidence="4" id="KW-1003">Cell membrane</keyword>
<evidence type="ECO:0000256" key="11">
    <source>
        <dbReference type="ARBA" id="ARBA00022989"/>
    </source>
</evidence>
<evidence type="ECO:0000313" key="18">
    <source>
        <dbReference type="Proteomes" id="UP000197032"/>
    </source>
</evidence>
<comment type="subcellular location">
    <subcellularLocation>
        <location evidence="2">Cell membrane</location>
        <topology evidence="2">Multi-pass membrane protein</topology>
    </subcellularLocation>
</comment>
<evidence type="ECO:0000256" key="14">
    <source>
        <dbReference type="SAM" id="Phobius"/>
    </source>
</evidence>
<dbReference type="InterPro" id="IPR036097">
    <property type="entry name" value="HisK_dim/P_sf"/>
</dbReference>
<dbReference type="Pfam" id="PF02518">
    <property type="entry name" value="HATPase_c"/>
    <property type="match status" value="1"/>
</dbReference>
<dbReference type="AlphaFoldDB" id="A0A1Z5HRP6"/>
<dbReference type="FunFam" id="3.30.565.10:FF:000006">
    <property type="entry name" value="Sensor histidine kinase WalK"/>
    <property type="match status" value="1"/>
</dbReference>
<evidence type="ECO:0000256" key="12">
    <source>
        <dbReference type="ARBA" id="ARBA00023012"/>
    </source>
</evidence>
<dbReference type="Gene3D" id="1.10.287.130">
    <property type="match status" value="1"/>
</dbReference>
<dbReference type="SMART" id="SM00304">
    <property type="entry name" value="HAMP"/>
    <property type="match status" value="1"/>
</dbReference>
<dbReference type="InterPro" id="IPR036890">
    <property type="entry name" value="HATPase_C_sf"/>
</dbReference>
<feature type="domain" description="Histidine kinase" evidence="15">
    <location>
        <begin position="251"/>
        <end position="467"/>
    </location>
</feature>
<evidence type="ECO:0000256" key="3">
    <source>
        <dbReference type="ARBA" id="ARBA00012438"/>
    </source>
</evidence>
<gene>
    <name evidence="17" type="ORF">KKC1_11000</name>
</gene>
<evidence type="ECO:0000256" key="1">
    <source>
        <dbReference type="ARBA" id="ARBA00000085"/>
    </source>
</evidence>
<dbReference type="SUPFAM" id="SSF55874">
    <property type="entry name" value="ATPase domain of HSP90 chaperone/DNA topoisomerase II/histidine kinase"/>
    <property type="match status" value="1"/>
</dbReference>
<evidence type="ECO:0000259" key="15">
    <source>
        <dbReference type="PROSITE" id="PS50109"/>
    </source>
</evidence>
<dbReference type="InterPro" id="IPR003594">
    <property type="entry name" value="HATPase_dom"/>
</dbReference>
<keyword evidence="8" id="KW-0547">Nucleotide-binding</keyword>
<dbReference type="SMART" id="SM00388">
    <property type="entry name" value="HisKA"/>
    <property type="match status" value="1"/>
</dbReference>
<feature type="domain" description="HAMP" evidence="16">
    <location>
        <begin position="191"/>
        <end position="243"/>
    </location>
</feature>
<keyword evidence="12" id="KW-0902">Two-component regulatory system</keyword>
<evidence type="ECO:0000256" key="4">
    <source>
        <dbReference type="ARBA" id="ARBA00022475"/>
    </source>
</evidence>
<dbReference type="InterPro" id="IPR005467">
    <property type="entry name" value="His_kinase_dom"/>
</dbReference>
<dbReference type="Pfam" id="PF00672">
    <property type="entry name" value="HAMP"/>
    <property type="match status" value="1"/>
</dbReference>
<evidence type="ECO:0000256" key="6">
    <source>
        <dbReference type="ARBA" id="ARBA00022679"/>
    </source>
</evidence>
<comment type="caution">
    <text evidence="17">The sequence shown here is derived from an EMBL/GenBank/DDBJ whole genome shotgun (WGS) entry which is preliminary data.</text>
</comment>
<keyword evidence="5" id="KW-0597">Phosphoprotein</keyword>
<dbReference type="EMBL" id="BDGJ01000042">
    <property type="protein sequence ID" value="GAW91940.1"/>
    <property type="molecule type" value="Genomic_DNA"/>
</dbReference>
<dbReference type="EC" id="2.7.13.3" evidence="3"/>
<dbReference type="Gene3D" id="6.10.340.10">
    <property type="match status" value="1"/>
</dbReference>
<dbReference type="FunFam" id="1.10.287.130:FF:000001">
    <property type="entry name" value="Two-component sensor histidine kinase"/>
    <property type="match status" value="1"/>
</dbReference>
<dbReference type="Gene3D" id="3.30.565.10">
    <property type="entry name" value="Histidine kinase-like ATPase, C-terminal domain"/>
    <property type="match status" value="1"/>
</dbReference>
<dbReference type="InterPro" id="IPR050398">
    <property type="entry name" value="HssS/ArlS-like"/>
</dbReference>
<dbReference type="SMART" id="SM00387">
    <property type="entry name" value="HATPase_c"/>
    <property type="match status" value="1"/>
</dbReference>
<evidence type="ECO:0000256" key="10">
    <source>
        <dbReference type="ARBA" id="ARBA00022840"/>
    </source>
</evidence>
<comment type="catalytic activity">
    <reaction evidence="1">
        <text>ATP + protein L-histidine = ADP + protein N-phospho-L-histidine.</text>
        <dbReference type="EC" id="2.7.13.3"/>
    </reaction>
</comment>
<dbReference type="SUPFAM" id="SSF158472">
    <property type="entry name" value="HAMP domain-like"/>
    <property type="match status" value="1"/>
</dbReference>
<evidence type="ECO:0000256" key="2">
    <source>
        <dbReference type="ARBA" id="ARBA00004651"/>
    </source>
</evidence>
<dbReference type="InterPro" id="IPR004358">
    <property type="entry name" value="Sig_transdc_His_kin-like_C"/>
</dbReference>
<keyword evidence="11 14" id="KW-1133">Transmembrane helix</keyword>
<dbReference type="PRINTS" id="PR00344">
    <property type="entry name" value="BCTRLSENSOR"/>
</dbReference>
<dbReference type="SUPFAM" id="SSF47384">
    <property type="entry name" value="Homodimeric domain of signal transducing histidine kinase"/>
    <property type="match status" value="1"/>
</dbReference>
<dbReference type="PANTHER" id="PTHR45528">
    <property type="entry name" value="SENSOR HISTIDINE KINASE CPXA"/>
    <property type="match status" value="1"/>
</dbReference>
<keyword evidence="13 14" id="KW-0472">Membrane</keyword>
<dbReference type="CDD" id="cd00075">
    <property type="entry name" value="HATPase"/>
    <property type="match status" value="1"/>
</dbReference>
<keyword evidence="18" id="KW-1185">Reference proteome</keyword>
<dbReference type="Proteomes" id="UP000197032">
    <property type="component" value="Unassembled WGS sequence"/>
</dbReference>
<evidence type="ECO:0000256" key="5">
    <source>
        <dbReference type="ARBA" id="ARBA00022553"/>
    </source>
</evidence>
<evidence type="ECO:0000259" key="16">
    <source>
        <dbReference type="PROSITE" id="PS50885"/>
    </source>
</evidence>
<dbReference type="GO" id="GO:0000155">
    <property type="term" value="F:phosphorelay sensor kinase activity"/>
    <property type="evidence" value="ECO:0007669"/>
    <property type="project" value="InterPro"/>
</dbReference>
<keyword evidence="9 17" id="KW-0418">Kinase</keyword>
<evidence type="ECO:0000256" key="13">
    <source>
        <dbReference type="ARBA" id="ARBA00023136"/>
    </source>
</evidence>
<dbReference type="InterPro" id="IPR003660">
    <property type="entry name" value="HAMP_dom"/>
</dbReference>
<organism evidence="17 18">
    <name type="scientific">Calderihabitans maritimus</name>
    <dbReference type="NCBI Taxonomy" id="1246530"/>
    <lineage>
        <taxon>Bacteria</taxon>
        <taxon>Bacillati</taxon>
        <taxon>Bacillota</taxon>
        <taxon>Clostridia</taxon>
        <taxon>Neomoorellales</taxon>
        <taxon>Calderihabitantaceae</taxon>
        <taxon>Calderihabitans</taxon>
    </lineage>
</organism>
<dbReference type="Pfam" id="PF00512">
    <property type="entry name" value="HisKA"/>
    <property type="match status" value="1"/>
</dbReference>
<keyword evidence="10" id="KW-0067">ATP-binding</keyword>
<proteinExistence type="predicted"/>
<sequence length="470" mass="52839">MIRGIFARLLLSFWAIILVTVIILLLLLSRVYTSFYTTEKEKKLVKAGKEITVMAEKYLEGSIPESQLSNKIQGAAHNYNSEISIFPSKKQKTSQSLKTFTSHLTADYFTKEDIQKVLEGEIVSKITVERGTSLMSVAVPLIKDGQVIGGVSLHSPMYDVTAASTQLRRLSAVVILLAALIATILTYFLAKYVSSPLQKMSQAALMIAKGDFSVKVDVRAKDELGTLARSFNYMAEQLARVEKMRREFIANISHELRTPISFISGVLQGIHDKTIQSREQEKYVSLAIKETDRVSKLINDMLELSRLEHGDIKLELQKVDLQEVVLETLAAKEPEFLKKDLKPELNFTAKPYVLADPNRVKQMIINLLDNAIRFSPTGKTIAIGIEKTYTQATVWIRDYGPGIPEEEQEFIWDRFYKVDKTRKQEEGSSGLGLAITKMLAEVQRGSVGVKSQLGEGSTFYFSLPLWENEN</sequence>
<dbReference type="PROSITE" id="PS50109">
    <property type="entry name" value="HIS_KIN"/>
    <property type="match status" value="1"/>
</dbReference>
<accession>A0A1Z5HRP6</accession>
<evidence type="ECO:0000256" key="9">
    <source>
        <dbReference type="ARBA" id="ARBA00022777"/>
    </source>
</evidence>